<dbReference type="Pfam" id="PF10708">
    <property type="entry name" value="DUF2510"/>
    <property type="match status" value="1"/>
</dbReference>
<evidence type="ECO:0000256" key="1">
    <source>
        <dbReference type="SAM" id="MobiDB-lite"/>
    </source>
</evidence>
<accession>A0A6J7FXJ7</accession>
<gene>
    <name evidence="4" type="ORF">UFOPK3609_00221</name>
</gene>
<evidence type="ECO:0000313" key="4">
    <source>
        <dbReference type="EMBL" id="CAB4899916.1"/>
    </source>
</evidence>
<keyword evidence="2" id="KW-0812">Transmembrane</keyword>
<protein>
    <submittedName>
        <fullName evidence="4">Unannotated protein</fullName>
    </submittedName>
</protein>
<feature type="transmembrane region" description="Helical" evidence="2">
    <location>
        <begin position="72"/>
        <end position="94"/>
    </location>
</feature>
<name>A0A6J7FXJ7_9ZZZZ</name>
<dbReference type="AlphaFoldDB" id="A0A6J7FXJ7"/>
<dbReference type="InterPro" id="IPR018929">
    <property type="entry name" value="DUF2510"/>
</dbReference>
<evidence type="ECO:0000256" key="2">
    <source>
        <dbReference type="SAM" id="Phobius"/>
    </source>
</evidence>
<feature type="domain" description="DUF2510" evidence="3">
    <location>
        <begin position="9"/>
        <end position="40"/>
    </location>
</feature>
<feature type="region of interest" description="Disordered" evidence="1">
    <location>
        <begin position="40"/>
        <end position="66"/>
    </location>
</feature>
<sequence>MSGPGSAPPGYYPDPDGAPGMVRWWNGIGWSDVLTPAGPGVTTARGESAYRPPPAPWQPPPARPAGGSRRTVWVLGAVAAAVVVLVVAIVGGVARRSADDPTPTVVAGPTATGPTFAPGTVQIIDDEAGISYPYLGDGWYQYALSVPLETTSVRGQYFTTQDSVPDGGEFIAQITSGPVAEGYGWTGPGSEQATIETLAQSVRANYYPGPNEREELRDEAITVDGAPAWIYEFVLSWDAAGYDATGERAALVVIDTGRPAPALLYLSIPNTHAELYGVIDRVVDAVDVL</sequence>
<reference evidence="4" key="1">
    <citation type="submission" date="2020-05" db="EMBL/GenBank/DDBJ databases">
        <authorList>
            <person name="Chiriac C."/>
            <person name="Salcher M."/>
            <person name="Ghai R."/>
            <person name="Kavagutti S V."/>
        </authorList>
    </citation>
    <scope>NUCLEOTIDE SEQUENCE</scope>
</reference>
<proteinExistence type="predicted"/>
<keyword evidence="2" id="KW-0472">Membrane</keyword>
<feature type="compositionally biased region" description="Pro residues" evidence="1">
    <location>
        <begin position="51"/>
        <end position="63"/>
    </location>
</feature>
<organism evidence="4">
    <name type="scientific">freshwater metagenome</name>
    <dbReference type="NCBI Taxonomy" id="449393"/>
    <lineage>
        <taxon>unclassified sequences</taxon>
        <taxon>metagenomes</taxon>
        <taxon>ecological metagenomes</taxon>
    </lineage>
</organism>
<dbReference type="EMBL" id="CAFBMQ010000014">
    <property type="protein sequence ID" value="CAB4899916.1"/>
    <property type="molecule type" value="Genomic_DNA"/>
</dbReference>
<evidence type="ECO:0000259" key="3">
    <source>
        <dbReference type="Pfam" id="PF10708"/>
    </source>
</evidence>
<keyword evidence="2" id="KW-1133">Transmembrane helix</keyword>